<reference evidence="2 3" key="1">
    <citation type="journal article" date="2016" name="Nat. Commun.">
        <title>Thousands of microbial genomes shed light on interconnected biogeochemical processes in an aquifer system.</title>
        <authorList>
            <person name="Anantharaman K."/>
            <person name="Brown C.T."/>
            <person name="Hug L.A."/>
            <person name="Sharon I."/>
            <person name="Castelle C.J."/>
            <person name="Probst A.J."/>
            <person name="Thomas B.C."/>
            <person name="Singh A."/>
            <person name="Wilkins M.J."/>
            <person name="Karaoz U."/>
            <person name="Brodie E.L."/>
            <person name="Williams K.H."/>
            <person name="Hubbard S.S."/>
            <person name="Banfield J.F."/>
        </authorList>
    </citation>
    <scope>NUCLEOTIDE SEQUENCE [LARGE SCALE GENOMIC DNA]</scope>
</reference>
<dbReference type="InterPro" id="IPR019219">
    <property type="entry name" value="DUF2130"/>
</dbReference>
<comment type="caution">
    <text evidence="2">The sequence shown here is derived from an EMBL/GenBank/DDBJ whole genome shotgun (WGS) entry which is preliminary data.</text>
</comment>
<evidence type="ECO:0000313" key="3">
    <source>
        <dbReference type="Proteomes" id="UP000176364"/>
    </source>
</evidence>
<organism evidence="2 3">
    <name type="scientific">Candidatus Beckwithbacteria bacterium RIFCSPLOWO2_02_FULL_47_23</name>
    <dbReference type="NCBI Taxonomy" id="1797463"/>
    <lineage>
        <taxon>Bacteria</taxon>
        <taxon>Candidatus Beckwithiibacteriota</taxon>
    </lineage>
</organism>
<sequence>MLTTIKCKYCGKELEISEALQHEIQEEAVKGARKEAQAEALVKLKALEKEKDEEKERNGKLLKQLEDLTDEVRSLRRKDEERELEMKKRLSQEEGKIKEELAKKFADEHELKDQEKNKVINDLKKALEAAQRKAEQGSQQTQGEVLELELEALLKKEFPDDGISEVKKGQRGADVIQTVIDKNGQACGLILWESKNAQWHEGWLKKLREDQRAAKAHLAVLVATDHPKNYGLSKYINNVWVVDRKAILILATALRFDLIHVNHERLMNVGKNEKMEVLYQYITGNEFTHRIEAIVESFTNLQSDIEREKRWFSIKWARQEKEIRKVIDSTHGIYGELQAVSGRALQTIKQLEGPES</sequence>
<gene>
    <name evidence="2" type="ORF">A3I57_02110</name>
</gene>
<dbReference type="Pfam" id="PF09903">
    <property type="entry name" value="DUF2130"/>
    <property type="match status" value="1"/>
</dbReference>
<dbReference type="AlphaFoldDB" id="A0A1F5DQH6"/>
<evidence type="ECO:0000256" key="1">
    <source>
        <dbReference type="SAM" id="Coils"/>
    </source>
</evidence>
<accession>A0A1F5DQH6</accession>
<dbReference type="Proteomes" id="UP000176364">
    <property type="component" value="Unassembled WGS sequence"/>
</dbReference>
<name>A0A1F5DQH6_9BACT</name>
<feature type="coiled-coil region" evidence="1">
    <location>
        <begin position="113"/>
        <end position="140"/>
    </location>
</feature>
<feature type="coiled-coil region" evidence="1">
    <location>
        <begin position="37"/>
        <end position="85"/>
    </location>
</feature>
<dbReference type="EMBL" id="MEZQ01000068">
    <property type="protein sequence ID" value="OGD57383.1"/>
    <property type="molecule type" value="Genomic_DNA"/>
</dbReference>
<keyword evidence="1" id="KW-0175">Coiled coil</keyword>
<protein>
    <recommendedName>
        <fullName evidence="4">DUF2130 domain-containing protein</fullName>
    </recommendedName>
</protein>
<evidence type="ECO:0000313" key="2">
    <source>
        <dbReference type="EMBL" id="OGD57383.1"/>
    </source>
</evidence>
<evidence type="ECO:0008006" key="4">
    <source>
        <dbReference type="Google" id="ProtNLM"/>
    </source>
</evidence>
<proteinExistence type="predicted"/>